<sequence>MGFGRDLRNSHEGLLKLQDWELKLLDTVKRFMSQRVKSDKEYSALLLSLSQQQQESEYISTVSKSWGQLVRHTEALGKIMKSHAEELNSGPLTKLTALIRDKQQVKKSYQSLHQSLESYHHKVTKSDLEKLKSTYRQLIRDANAARDKYRDAMSRGREADKARERYDKALTKLYNIHNQYVLAVGGARTQQEVHHNSSAPSLLDALQRLQEDTTLALKCILQEYCDVSSLVTDDISKVHQEICDAVEQIDPETEYQPFILQYRSEQDPEPSVEFDSSLLEETENLQINEIQWNTLTADSLQAVLASTLEELSVTQQNLQTKESLVQDLDLKIQTREQGERASDCVQLLNQKLSLLELRQTVQSLRSSEARLISQKALLEEKMSAGGASQAPPPPPPAPPYEDDTRSVSSADKNRTSRFDTLRHSLAGIITRSPKLHSSSSSVSLKYYYCYCYYYYCCYCYC</sequence>
<evidence type="ECO:0000256" key="2">
    <source>
        <dbReference type="PROSITE-ProRule" id="PRU01077"/>
    </source>
</evidence>
<dbReference type="PANTHER" id="PTHR15735:SF20">
    <property type="entry name" value="HIGH OSMOLARITY SIGNALING PROTEIN SHO1"/>
    <property type="match status" value="1"/>
</dbReference>
<dbReference type="Gene3D" id="1.20.1270.60">
    <property type="entry name" value="Arfaptin homology (AH) domain/BAR domain"/>
    <property type="match status" value="1"/>
</dbReference>
<name>A0AAV2JB38_KNICA</name>
<evidence type="ECO:0000256" key="3">
    <source>
        <dbReference type="SAM" id="Coils"/>
    </source>
</evidence>
<dbReference type="FunFam" id="1.20.1270.60:FF:000029">
    <property type="entry name" value="Tyrosine-protein kinase"/>
    <property type="match status" value="1"/>
</dbReference>
<organism evidence="6 7">
    <name type="scientific">Knipowitschia caucasica</name>
    <name type="common">Caucasian dwarf goby</name>
    <name type="synonym">Pomatoschistus caucasicus</name>
    <dbReference type="NCBI Taxonomy" id="637954"/>
    <lineage>
        <taxon>Eukaryota</taxon>
        <taxon>Metazoa</taxon>
        <taxon>Chordata</taxon>
        <taxon>Craniata</taxon>
        <taxon>Vertebrata</taxon>
        <taxon>Euteleostomi</taxon>
        <taxon>Actinopterygii</taxon>
        <taxon>Neopterygii</taxon>
        <taxon>Teleostei</taxon>
        <taxon>Neoteleostei</taxon>
        <taxon>Acanthomorphata</taxon>
        <taxon>Gobiaria</taxon>
        <taxon>Gobiiformes</taxon>
        <taxon>Gobioidei</taxon>
        <taxon>Gobiidae</taxon>
        <taxon>Gobiinae</taxon>
        <taxon>Knipowitschia</taxon>
    </lineage>
</organism>
<dbReference type="GO" id="GO:0030833">
    <property type="term" value="P:regulation of actin filament polymerization"/>
    <property type="evidence" value="ECO:0007669"/>
    <property type="project" value="TreeGrafter"/>
</dbReference>
<dbReference type="PROSITE" id="PS51741">
    <property type="entry name" value="F_BAR"/>
    <property type="match status" value="1"/>
</dbReference>
<feature type="region of interest" description="Disordered" evidence="4">
    <location>
        <begin position="382"/>
        <end position="413"/>
    </location>
</feature>
<feature type="domain" description="F-BAR" evidence="5">
    <location>
        <begin position="1"/>
        <end position="254"/>
    </location>
</feature>
<evidence type="ECO:0000259" key="5">
    <source>
        <dbReference type="PROSITE" id="PS51741"/>
    </source>
</evidence>
<dbReference type="EMBL" id="OZ035833">
    <property type="protein sequence ID" value="CAL1572985.1"/>
    <property type="molecule type" value="Genomic_DNA"/>
</dbReference>
<proteinExistence type="predicted"/>
<dbReference type="PANTHER" id="PTHR15735">
    <property type="entry name" value="FCH AND DOUBLE SH3 DOMAINS PROTEIN"/>
    <property type="match status" value="1"/>
</dbReference>
<evidence type="ECO:0000313" key="6">
    <source>
        <dbReference type="EMBL" id="CAL1572985.1"/>
    </source>
</evidence>
<dbReference type="Gene3D" id="1.10.287.160">
    <property type="entry name" value="HR1 repeat"/>
    <property type="match status" value="1"/>
</dbReference>
<dbReference type="AlphaFoldDB" id="A0AAV2JB38"/>
<keyword evidence="2 3" id="KW-0175">Coiled coil</keyword>
<dbReference type="SMART" id="SM00055">
    <property type="entry name" value="FCH"/>
    <property type="match status" value="1"/>
</dbReference>
<evidence type="ECO:0000256" key="1">
    <source>
        <dbReference type="ARBA" id="ARBA00023121"/>
    </source>
</evidence>
<keyword evidence="7" id="KW-1185">Reference proteome</keyword>
<accession>A0AAV2JB38</accession>
<dbReference type="InterPro" id="IPR001060">
    <property type="entry name" value="FCH_dom"/>
</dbReference>
<keyword evidence="1" id="KW-0446">Lipid-binding</keyword>
<dbReference type="SUPFAM" id="SSF103657">
    <property type="entry name" value="BAR/IMD domain-like"/>
    <property type="match status" value="1"/>
</dbReference>
<dbReference type="GO" id="GO:0008289">
    <property type="term" value="F:lipid binding"/>
    <property type="evidence" value="ECO:0007669"/>
    <property type="project" value="UniProtKB-KW"/>
</dbReference>
<dbReference type="Pfam" id="PF00611">
    <property type="entry name" value="FCH"/>
    <property type="match status" value="1"/>
</dbReference>
<dbReference type="InterPro" id="IPR031160">
    <property type="entry name" value="F_BAR_dom"/>
</dbReference>
<dbReference type="Proteomes" id="UP001497482">
    <property type="component" value="Chromosome 11"/>
</dbReference>
<gene>
    <name evidence="6" type="ORF">KC01_LOCUS4961</name>
</gene>
<evidence type="ECO:0000256" key="4">
    <source>
        <dbReference type="SAM" id="MobiDB-lite"/>
    </source>
</evidence>
<reference evidence="6 7" key="1">
    <citation type="submission" date="2024-04" db="EMBL/GenBank/DDBJ databases">
        <authorList>
            <person name="Waldvogel A.-M."/>
            <person name="Schoenle A."/>
        </authorList>
    </citation>
    <scope>NUCLEOTIDE SEQUENCE [LARGE SCALE GENOMIC DNA]</scope>
</reference>
<protein>
    <recommendedName>
        <fullName evidence="5">F-BAR domain-containing protein</fullName>
    </recommendedName>
</protein>
<evidence type="ECO:0000313" key="7">
    <source>
        <dbReference type="Proteomes" id="UP001497482"/>
    </source>
</evidence>
<feature type="coiled-coil region" evidence="3">
    <location>
        <begin position="128"/>
        <end position="155"/>
    </location>
</feature>
<feature type="compositionally biased region" description="Pro residues" evidence="4">
    <location>
        <begin position="390"/>
        <end position="399"/>
    </location>
</feature>
<dbReference type="InterPro" id="IPR027267">
    <property type="entry name" value="AH/BAR_dom_sf"/>
</dbReference>